<gene>
    <name evidence="1" type="ORF">EDD53_1524</name>
</gene>
<evidence type="ECO:0000313" key="2">
    <source>
        <dbReference type="Proteomes" id="UP000269689"/>
    </source>
</evidence>
<dbReference type="EMBL" id="RKQK01000002">
    <property type="protein sequence ID" value="RPE67120.1"/>
    <property type="molecule type" value="Genomic_DNA"/>
</dbReference>
<protein>
    <submittedName>
        <fullName evidence="1">Uncharacterized protein</fullName>
    </submittedName>
</protein>
<accession>A0A3N4UZU7</accession>
<name>A0A3N4UZU7_9RHOB</name>
<evidence type="ECO:0000313" key="1">
    <source>
        <dbReference type="EMBL" id="RPE67120.1"/>
    </source>
</evidence>
<proteinExistence type="predicted"/>
<comment type="caution">
    <text evidence="1">The sequence shown here is derived from an EMBL/GenBank/DDBJ whole genome shotgun (WGS) entry which is preliminary data.</text>
</comment>
<dbReference type="RefSeq" id="WP_170162714.1">
    <property type="nucleotide sequence ID" value="NZ_RKQK01000002.1"/>
</dbReference>
<keyword evidence="2" id="KW-1185">Reference proteome</keyword>
<organism evidence="1 2">
    <name type="scientific">Pacificibacter maritimus</name>
    <dbReference type="NCBI Taxonomy" id="762213"/>
    <lineage>
        <taxon>Bacteria</taxon>
        <taxon>Pseudomonadati</taxon>
        <taxon>Pseudomonadota</taxon>
        <taxon>Alphaproteobacteria</taxon>
        <taxon>Rhodobacterales</taxon>
        <taxon>Roseobacteraceae</taxon>
        <taxon>Pacificibacter</taxon>
    </lineage>
</organism>
<reference evidence="1 2" key="1">
    <citation type="submission" date="2018-11" db="EMBL/GenBank/DDBJ databases">
        <title>Genomic Encyclopedia of Type Strains, Phase IV (KMG-IV): sequencing the most valuable type-strain genomes for metagenomic binning, comparative biology and taxonomic classification.</title>
        <authorList>
            <person name="Goeker M."/>
        </authorList>
    </citation>
    <scope>NUCLEOTIDE SEQUENCE [LARGE SCALE GENOMIC DNA]</scope>
    <source>
        <strain evidence="1 2">DSM 104731</strain>
    </source>
</reference>
<dbReference type="Proteomes" id="UP000269689">
    <property type="component" value="Unassembled WGS sequence"/>
</dbReference>
<dbReference type="AlphaFoldDB" id="A0A3N4UZU7"/>
<sequence>MQFSSITFDQLAMSVMTVIAIREIMIVVLPDHIAGPNGWFIDTTAGENS</sequence>